<name>A0A0A9AEY2_ARUDO</name>
<keyword evidence="1" id="KW-1133">Transmembrane helix</keyword>
<dbReference type="AlphaFoldDB" id="A0A0A9AEY2"/>
<reference evidence="2" key="2">
    <citation type="journal article" date="2015" name="Data Brief">
        <title>Shoot transcriptome of the giant reed, Arundo donax.</title>
        <authorList>
            <person name="Barrero R.A."/>
            <person name="Guerrero F.D."/>
            <person name="Moolhuijzen P."/>
            <person name="Goolsby J.A."/>
            <person name="Tidwell J."/>
            <person name="Bellgard S.E."/>
            <person name="Bellgard M.I."/>
        </authorList>
    </citation>
    <scope>NUCLEOTIDE SEQUENCE</scope>
    <source>
        <tissue evidence="2">Shoot tissue taken approximately 20 cm above the soil surface</tissue>
    </source>
</reference>
<keyword evidence="1" id="KW-0812">Transmembrane</keyword>
<proteinExistence type="predicted"/>
<organism evidence="2">
    <name type="scientific">Arundo donax</name>
    <name type="common">Giant reed</name>
    <name type="synonym">Donax arundinaceus</name>
    <dbReference type="NCBI Taxonomy" id="35708"/>
    <lineage>
        <taxon>Eukaryota</taxon>
        <taxon>Viridiplantae</taxon>
        <taxon>Streptophyta</taxon>
        <taxon>Embryophyta</taxon>
        <taxon>Tracheophyta</taxon>
        <taxon>Spermatophyta</taxon>
        <taxon>Magnoliopsida</taxon>
        <taxon>Liliopsida</taxon>
        <taxon>Poales</taxon>
        <taxon>Poaceae</taxon>
        <taxon>PACMAD clade</taxon>
        <taxon>Arundinoideae</taxon>
        <taxon>Arundineae</taxon>
        <taxon>Arundo</taxon>
    </lineage>
</organism>
<dbReference type="EMBL" id="GBRH01247676">
    <property type="protein sequence ID" value="JAD50219.1"/>
    <property type="molecule type" value="Transcribed_RNA"/>
</dbReference>
<accession>A0A0A9AEY2</accession>
<evidence type="ECO:0000256" key="1">
    <source>
        <dbReference type="SAM" id="Phobius"/>
    </source>
</evidence>
<evidence type="ECO:0000313" key="2">
    <source>
        <dbReference type="EMBL" id="JAD50219.1"/>
    </source>
</evidence>
<feature type="transmembrane region" description="Helical" evidence="1">
    <location>
        <begin position="7"/>
        <end position="26"/>
    </location>
</feature>
<protein>
    <submittedName>
        <fullName evidence="2">Uncharacterized protein</fullName>
    </submittedName>
</protein>
<sequence length="57" mass="6392">MRGIHESVWSCSPLITASFFNLYLLFPCSGALSFSRSCMPFNFCIRSMLLVLRVGLA</sequence>
<keyword evidence="1" id="KW-0472">Membrane</keyword>
<reference evidence="2" key="1">
    <citation type="submission" date="2014-09" db="EMBL/GenBank/DDBJ databases">
        <authorList>
            <person name="Magalhaes I.L.F."/>
            <person name="Oliveira U."/>
            <person name="Santos F.R."/>
            <person name="Vidigal T.H.D.A."/>
            <person name="Brescovit A.D."/>
            <person name="Santos A.J."/>
        </authorList>
    </citation>
    <scope>NUCLEOTIDE SEQUENCE</scope>
    <source>
        <tissue evidence="2">Shoot tissue taken approximately 20 cm above the soil surface</tissue>
    </source>
</reference>